<comment type="caution">
    <text evidence="2">The sequence shown here is derived from an EMBL/GenBank/DDBJ whole genome shotgun (WGS) entry which is preliminary data.</text>
</comment>
<evidence type="ECO:0000256" key="1">
    <source>
        <dbReference type="SAM" id="MobiDB-lite"/>
    </source>
</evidence>
<organism evidence="2 3">
    <name type="scientific">Oedothorax gibbosus</name>
    <dbReference type="NCBI Taxonomy" id="931172"/>
    <lineage>
        <taxon>Eukaryota</taxon>
        <taxon>Metazoa</taxon>
        <taxon>Ecdysozoa</taxon>
        <taxon>Arthropoda</taxon>
        <taxon>Chelicerata</taxon>
        <taxon>Arachnida</taxon>
        <taxon>Araneae</taxon>
        <taxon>Araneomorphae</taxon>
        <taxon>Entelegynae</taxon>
        <taxon>Araneoidea</taxon>
        <taxon>Linyphiidae</taxon>
        <taxon>Erigoninae</taxon>
        <taxon>Oedothorax</taxon>
    </lineage>
</organism>
<dbReference type="CDD" id="cd01625">
    <property type="entry name" value="HAD_PNP"/>
    <property type="match status" value="1"/>
</dbReference>
<dbReference type="FunFam" id="3.40.50.1000:FF:000078">
    <property type="entry name" value="Bifunctional polynucleotide phosphatase/kinase"/>
    <property type="match status" value="1"/>
</dbReference>
<name>A0AAV6VTH2_9ARAC</name>
<dbReference type="InterPro" id="IPR006550">
    <property type="entry name" value="PNKP"/>
</dbReference>
<dbReference type="Gene3D" id="3.40.50.1000">
    <property type="entry name" value="HAD superfamily/HAD-like"/>
    <property type="match status" value="1"/>
</dbReference>
<dbReference type="GO" id="GO:0003690">
    <property type="term" value="F:double-stranded DNA binding"/>
    <property type="evidence" value="ECO:0007669"/>
    <property type="project" value="TreeGrafter"/>
</dbReference>
<dbReference type="Pfam" id="PF13671">
    <property type="entry name" value="AAA_33"/>
    <property type="match status" value="1"/>
</dbReference>
<evidence type="ECO:0000313" key="3">
    <source>
        <dbReference type="Proteomes" id="UP000827092"/>
    </source>
</evidence>
<dbReference type="InterPro" id="IPR006549">
    <property type="entry name" value="HAD-SF_hydro_IIIA"/>
</dbReference>
<dbReference type="FunFam" id="3.40.50.300:FF:000737">
    <property type="entry name" value="Bifunctional polynucleotide phosphatase/kinase"/>
    <property type="match status" value="1"/>
</dbReference>
<dbReference type="InterPro" id="IPR006551">
    <property type="entry name" value="Polynucleotide_phosphatase"/>
</dbReference>
<gene>
    <name evidence="2" type="ORF">JTE90_001798</name>
</gene>
<dbReference type="GO" id="GO:0046403">
    <property type="term" value="F:polynucleotide 3'-phosphatase activity"/>
    <property type="evidence" value="ECO:0007669"/>
    <property type="project" value="InterPro"/>
</dbReference>
<dbReference type="AlphaFoldDB" id="A0AAV6VTH2"/>
<dbReference type="NCBIfam" id="TIGR01664">
    <property type="entry name" value="DNA-3'-Pase"/>
    <property type="match status" value="1"/>
</dbReference>
<reference evidence="2 3" key="1">
    <citation type="journal article" date="2022" name="Nat. Ecol. Evol.">
        <title>A masculinizing supergene underlies an exaggerated male reproductive morph in a spider.</title>
        <authorList>
            <person name="Hendrickx F."/>
            <person name="De Corte Z."/>
            <person name="Sonet G."/>
            <person name="Van Belleghem S.M."/>
            <person name="Kostlbacher S."/>
            <person name="Vangestel C."/>
        </authorList>
    </citation>
    <scope>NUCLEOTIDE SEQUENCE [LARGE SCALE GENOMIC DNA]</scope>
    <source>
        <strain evidence="2">W744_W776</strain>
    </source>
</reference>
<dbReference type="Gene3D" id="3.40.50.300">
    <property type="entry name" value="P-loop containing nucleotide triphosphate hydrolases"/>
    <property type="match status" value="1"/>
</dbReference>
<dbReference type="InterPro" id="IPR023214">
    <property type="entry name" value="HAD_sf"/>
</dbReference>
<dbReference type="NCBIfam" id="TIGR01662">
    <property type="entry name" value="HAD-SF-IIIA"/>
    <property type="match status" value="1"/>
</dbReference>
<proteinExistence type="predicted"/>
<dbReference type="InterPro" id="IPR013954">
    <property type="entry name" value="PNK3P"/>
</dbReference>
<dbReference type="Proteomes" id="UP000827092">
    <property type="component" value="Unassembled WGS sequence"/>
</dbReference>
<dbReference type="InterPro" id="IPR036412">
    <property type="entry name" value="HAD-like_sf"/>
</dbReference>
<dbReference type="PANTHER" id="PTHR12083">
    <property type="entry name" value="BIFUNCTIONAL POLYNUCLEOTIDE PHOSPHATASE/KINASE"/>
    <property type="match status" value="1"/>
</dbReference>
<dbReference type="InterPro" id="IPR027417">
    <property type="entry name" value="P-loop_NTPase"/>
</dbReference>
<feature type="region of interest" description="Disordered" evidence="1">
    <location>
        <begin position="65"/>
        <end position="106"/>
    </location>
</feature>
<dbReference type="SUPFAM" id="SSF52540">
    <property type="entry name" value="P-loop containing nucleoside triphosphate hydrolases"/>
    <property type="match status" value="1"/>
</dbReference>
<dbReference type="EMBL" id="JAFNEN010000033">
    <property type="protein sequence ID" value="KAG8198999.1"/>
    <property type="molecule type" value="Genomic_DNA"/>
</dbReference>
<dbReference type="PANTHER" id="PTHR12083:SF9">
    <property type="entry name" value="BIFUNCTIONAL POLYNUCLEOTIDE PHOSPHATASE_KINASE"/>
    <property type="match status" value="1"/>
</dbReference>
<sequence>MDVQVTADYKSKSASVLQLGPNPSEVENKLLIPEEEIKVKNGSSINLIVEDLKYTLEFLDLEPRHHTKHKHHSPNVTPKKLKTVTSPSRTDNDSMDTENCSSSLFPTDVDSVLPTNDIEHSENTEMKPDSIQQTVMNAFSSLSTEDRWEEYDHSKILIFTPVGLIPREKVAAFDMDHTIIGTKSGKVFPVSTDDWRILYAEIPGKLKKLHSEGYKLMLFTNQKGISRGRTSAPDFKKKVERIIQKLGIPIQAMVSTGSGKYRKPNTGMWEYFVQKCNQGVAVDIDSCIYVGDAAGRPENWAPKKKKDFSCADRLFALNVGLKFFTPEEFFLGQKSANYKMPAFDPRHIKTSPLAVKFQPPPAEELNSDSVASSSSEVIVFVGFPAAGKSHFASTYLIPKGYIHINRDNLGSWQKCVAECSKALSKKDRVVIDNTNPDVESRSRYIELSKKCGVPCRCFYFVCSLEQAKHNNMYRELLGPDEKHKGVTDMVLNAYKSKFKEPSLSEGFSTIVKVNFIPKFKNKHEEKLFKRFLIEK</sequence>
<dbReference type="GO" id="GO:0046404">
    <property type="term" value="F:ATP-dependent polydeoxyribonucleotide 5'-hydroxyl-kinase activity"/>
    <property type="evidence" value="ECO:0007669"/>
    <property type="project" value="InterPro"/>
</dbReference>
<dbReference type="SUPFAM" id="SSF56784">
    <property type="entry name" value="HAD-like"/>
    <property type="match status" value="1"/>
</dbReference>
<evidence type="ECO:0008006" key="4">
    <source>
        <dbReference type="Google" id="ProtNLM"/>
    </source>
</evidence>
<accession>A0AAV6VTH2</accession>
<dbReference type="NCBIfam" id="TIGR01663">
    <property type="entry name" value="PNK-3'Pase"/>
    <property type="match status" value="1"/>
</dbReference>
<protein>
    <recommendedName>
        <fullName evidence="4">Bifunctional polynucleotide phosphatase/kinase</fullName>
    </recommendedName>
</protein>
<dbReference type="GO" id="GO:0006281">
    <property type="term" value="P:DNA repair"/>
    <property type="evidence" value="ECO:0007669"/>
    <property type="project" value="InterPro"/>
</dbReference>
<dbReference type="Pfam" id="PF08645">
    <property type="entry name" value="PNK3P"/>
    <property type="match status" value="1"/>
</dbReference>
<keyword evidence="3" id="KW-1185">Reference proteome</keyword>
<evidence type="ECO:0000313" key="2">
    <source>
        <dbReference type="EMBL" id="KAG8198999.1"/>
    </source>
</evidence>
<dbReference type="Gene3D" id="2.60.200.20">
    <property type="match status" value="1"/>
</dbReference>